<gene>
    <name evidence="1" type="ORF">JT25_011340</name>
</gene>
<dbReference type="AlphaFoldDB" id="A0A126T4S8"/>
<sequence length="206" mass="22593">MAKSDYFPRPDGELLIWHDRFIVNLAALKTQLGLSDEDIAACNAENQELHGKVSAANIAAAAAHHATADKQAYRGQFENKVRALARRIKAHPGYTEALGSLLGIVGAEINTDLTDAKPVLKAADQTGGNVVLSFQKFKSDGINIHSQRENESEFVFLARDTQTRYVDNRPLLVAGKPELRRYTAVYVVKDIEVGQYSDELVVSCAP</sequence>
<reference evidence="1 2" key="1">
    <citation type="journal article" date="2015" name="Environ. Microbiol.">
        <title>Methane oxidation coupled to nitrate reduction under hypoxia by the Gammaproteobacterium Methylomonas denitrificans, sp. nov. type strain FJG1.</title>
        <authorList>
            <person name="Kits K.D."/>
            <person name="Klotz M.G."/>
            <person name="Stein L.Y."/>
        </authorList>
    </citation>
    <scope>NUCLEOTIDE SEQUENCE [LARGE SCALE GENOMIC DNA]</scope>
    <source>
        <strain evidence="1 2">FJG1</strain>
    </source>
</reference>
<proteinExistence type="predicted"/>
<dbReference type="EMBL" id="CP014476">
    <property type="protein sequence ID" value="AMK77072.1"/>
    <property type="molecule type" value="Genomic_DNA"/>
</dbReference>
<organism evidence="1 2">
    <name type="scientific">Methylomonas denitrificans</name>
    <dbReference type="NCBI Taxonomy" id="1538553"/>
    <lineage>
        <taxon>Bacteria</taxon>
        <taxon>Pseudomonadati</taxon>
        <taxon>Pseudomonadota</taxon>
        <taxon>Gammaproteobacteria</taxon>
        <taxon>Methylococcales</taxon>
        <taxon>Methylococcaceae</taxon>
        <taxon>Methylomonas</taxon>
    </lineage>
</organism>
<dbReference type="Proteomes" id="UP000030512">
    <property type="component" value="Chromosome"/>
</dbReference>
<name>A0A126T4S8_9GAMM</name>
<accession>A0A126T4S8</accession>
<evidence type="ECO:0000313" key="2">
    <source>
        <dbReference type="Proteomes" id="UP000030512"/>
    </source>
</evidence>
<keyword evidence="2" id="KW-1185">Reference proteome</keyword>
<dbReference type="OrthoDB" id="5572300at2"/>
<dbReference type="KEGG" id="mdn:JT25_011340"/>
<dbReference type="RefSeq" id="WP_062328629.1">
    <property type="nucleotide sequence ID" value="NZ_CP014476.1"/>
</dbReference>
<protein>
    <submittedName>
        <fullName evidence="1">Uncharacterized protein</fullName>
    </submittedName>
</protein>
<evidence type="ECO:0000313" key="1">
    <source>
        <dbReference type="EMBL" id="AMK77072.1"/>
    </source>
</evidence>